<gene>
    <name evidence="10" type="primary">flgK</name>
    <name evidence="10" type="ORF">H1S01_08075</name>
</gene>
<keyword evidence="6" id="KW-0975">Bacterial flagellum</keyword>
<protein>
    <recommendedName>
        <fullName evidence="4">Flagellar hook-associated protein 1</fullName>
    </recommendedName>
</protein>
<dbReference type="InterPro" id="IPR002371">
    <property type="entry name" value="FlgK"/>
</dbReference>
<feature type="domain" description="Flagellar hook-associated protein FlgK helical" evidence="9">
    <location>
        <begin position="102"/>
        <end position="297"/>
    </location>
</feature>
<evidence type="ECO:0000313" key="10">
    <source>
        <dbReference type="EMBL" id="MBC9784467.1"/>
    </source>
</evidence>
<keyword evidence="5" id="KW-0964">Secreted</keyword>
<comment type="caution">
    <text evidence="10">The sequence shown here is derived from an EMBL/GenBank/DDBJ whole genome shotgun (WGS) entry which is preliminary data.</text>
</comment>
<evidence type="ECO:0000256" key="1">
    <source>
        <dbReference type="ARBA" id="ARBA00004365"/>
    </source>
</evidence>
<dbReference type="EMBL" id="JACVHF010000006">
    <property type="protein sequence ID" value="MBC9784467.1"/>
    <property type="molecule type" value="Genomic_DNA"/>
</dbReference>
<keyword evidence="10" id="KW-0969">Cilium</keyword>
<evidence type="ECO:0000256" key="2">
    <source>
        <dbReference type="ARBA" id="ARBA00004613"/>
    </source>
</evidence>
<evidence type="ECO:0000313" key="11">
    <source>
        <dbReference type="Proteomes" id="UP000617402"/>
    </source>
</evidence>
<keyword evidence="11" id="KW-1185">Reference proteome</keyword>
<feature type="domain" description="Flagellar basal-body/hook protein C-terminal" evidence="8">
    <location>
        <begin position="668"/>
        <end position="703"/>
    </location>
</feature>
<evidence type="ECO:0000259" key="8">
    <source>
        <dbReference type="Pfam" id="PF06429"/>
    </source>
</evidence>
<name>A0ABR7T2N6_HELCL</name>
<dbReference type="NCBIfam" id="TIGR02492">
    <property type="entry name" value="flgK_ends"/>
    <property type="match status" value="1"/>
</dbReference>
<dbReference type="PRINTS" id="PR01005">
    <property type="entry name" value="FLGHOOKAP1"/>
</dbReference>
<sequence>MLSSFFGLEIARRGLMSNKMGLDVTGHNIANANTEGYSRQTVVLGTTPSLFQPSLHRSNSAGQIGTGVNVDEIRRYRDSFLDMQYRNESRSLGYWNIQSDVLQKIQNLLGEQNDTGLSKVMDQFWESLEDLTAHPEQPAARGVVIQRGKAVAETFSYLSRQLRQLETDYNDKVKSTVDTINSYGKQIADLNKQILAIEVGTDKANDLRDKRDLLLDKLSSLIDITVSEDSRGMVNVGAGNGSLVTGVSSREIHYDNSIPDANGKRLYEVFWDTGTACVANSGELKGCLEARGAMVPKGETNVFGTQNFDWQANVDVPSRASVVDVTSDTIVGTYQFHINTAAAKSNATMAVFAAPAAGHSETYKITGLDGKTSSFQISSTETIDDAVKKFNALTSITGVEATKSGGAIQLTATKYGVYNFSVERFNDAATPASLELQNSTGGANVVITNPVTVNIGSGTTTVGVDKVDGTRVTLKNGLVVDVTGTNGTNVNVDITKREGIVPDMRRRLQKLALTFASQINQVHEQGVSLEDIQKNSGGILIPSKIKFFVDSVAYNNSSSYIDPTDLENLIINPVLDDSSKLAAGRPESSSITPYPTTTYEGDGRNALALSQLKYNDVDTFPQPCTLDDYYRNIIGDLGVNGQQATRMSENQTTLTETVKGQRDAITSVSLDEELTNMIRYQQAYNSAARMITAADEMLDTIISRMGVVGR</sequence>
<dbReference type="InterPro" id="IPR010930">
    <property type="entry name" value="Flg_bb/hook_C_dom"/>
</dbReference>
<keyword evidence="10" id="KW-0282">Flagellum</keyword>
<reference evidence="10 11" key="1">
    <citation type="submission" date="2020-07" db="EMBL/GenBank/DDBJ databases">
        <title>Draft whole-genome sequence of Heliobacterium chlorum DSM 3682, type strain.</title>
        <authorList>
            <person name="Kyndt J.A."/>
            <person name="Meyer T.E."/>
            <person name="Imhoff J.F."/>
        </authorList>
    </citation>
    <scope>NUCLEOTIDE SEQUENCE [LARGE SCALE GENOMIC DNA]</scope>
    <source>
        <strain evidence="10 11">DSM 3682</strain>
    </source>
</reference>
<keyword evidence="10" id="KW-0966">Cell projection</keyword>
<comment type="similarity">
    <text evidence="3">Belongs to the flagella basal body rod proteins family.</text>
</comment>
<dbReference type="Pfam" id="PF00460">
    <property type="entry name" value="Flg_bb_rod"/>
    <property type="match status" value="1"/>
</dbReference>
<comment type="subcellular location">
    <subcellularLocation>
        <location evidence="1">Bacterial flagellum</location>
    </subcellularLocation>
    <subcellularLocation>
        <location evidence="2">Secreted</location>
    </subcellularLocation>
</comment>
<evidence type="ECO:0000259" key="7">
    <source>
        <dbReference type="Pfam" id="PF00460"/>
    </source>
</evidence>
<dbReference type="SUPFAM" id="SSF64518">
    <property type="entry name" value="Phase 1 flagellin"/>
    <property type="match status" value="1"/>
</dbReference>
<dbReference type="Proteomes" id="UP000617402">
    <property type="component" value="Unassembled WGS sequence"/>
</dbReference>
<dbReference type="RefSeq" id="WP_188039583.1">
    <property type="nucleotide sequence ID" value="NZ_JACVHF010000006.1"/>
</dbReference>
<proteinExistence type="inferred from homology"/>
<feature type="domain" description="Flagellar basal body rod protein N-terminal" evidence="7">
    <location>
        <begin position="8"/>
        <end position="37"/>
    </location>
</feature>
<evidence type="ECO:0000256" key="6">
    <source>
        <dbReference type="ARBA" id="ARBA00023143"/>
    </source>
</evidence>
<dbReference type="Pfam" id="PF06429">
    <property type="entry name" value="Flg_bbr_C"/>
    <property type="match status" value="1"/>
</dbReference>
<evidence type="ECO:0000256" key="4">
    <source>
        <dbReference type="ARBA" id="ARBA00016244"/>
    </source>
</evidence>
<dbReference type="InterPro" id="IPR053927">
    <property type="entry name" value="FlgK_helical"/>
</dbReference>
<accession>A0ABR7T2N6</accession>
<evidence type="ECO:0000256" key="5">
    <source>
        <dbReference type="ARBA" id="ARBA00022525"/>
    </source>
</evidence>
<dbReference type="PANTHER" id="PTHR30033">
    <property type="entry name" value="FLAGELLAR HOOK-ASSOCIATED PROTEIN 1"/>
    <property type="match status" value="1"/>
</dbReference>
<dbReference type="PANTHER" id="PTHR30033:SF1">
    <property type="entry name" value="FLAGELLAR HOOK-ASSOCIATED PROTEIN 1"/>
    <property type="match status" value="1"/>
</dbReference>
<dbReference type="Pfam" id="PF22638">
    <property type="entry name" value="FlgK_D1"/>
    <property type="match status" value="1"/>
</dbReference>
<evidence type="ECO:0000259" key="9">
    <source>
        <dbReference type="Pfam" id="PF22638"/>
    </source>
</evidence>
<evidence type="ECO:0000256" key="3">
    <source>
        <dbReference type="ARBA" id="ARBA00009677"/>
    </source>
</evidence>
<dbReference type="InterPro" id="IPR001444">
    <property type="entry name" value="Flag_bb_rod_N"/>
</dbReference>
<organism evidence="10 11">
    <name type="scientific">Heliobacterium chlorum</name>
    <dbReference type="NCBI Taxonomy" id="2698"/>
    <lineage>
        <taxon>Bacteria</taxon>
        <taxon>Bacillati</taxon>
        <taxon>Bacillota</taxon>
        <taxon>Clostridia</taxon>
        <taxon>Eubacteriales</taxon>
        <taxon>Heliobacteriaceae</taxon>
        <taxon>Heliobacterium</taxon>
    </lineage>
</organism>